<dbReference type="Proteomes" id="UP000652763">
    <property type="component" value="Unassembled WGS sequence"/>
</dbReference>
<keyword evidence="1" id="KW-0808">Transferase</keyword>
<dbReference type="GO" id="GO:0016740">
    <property type="term" value="F:transferase activity"/>
    <property type="evidence" value="ECO:0007669"/>
    <property type="project" value="UniProtKB-KW"/>
</dbReference>
<dbReference type="InterPro" id="IPR023606">
    <property type="entry name" value="CoA-Trfase_III_dom_1_sf"/>
</dbReference>
<dbReference type="InterPro" id="IPR003673">
    <property type="entry name" value="CoA-Trfase_fam_III"/>
</dbReference>
<protein>
    <submittedName>
        <fullName evidence="1">CoA transferase</fullName>
    </submittedName>
</protein>
<dbReference type="Gene3D" id="3.40.50.10540">
    <property type="entry name" value="Crotonobetainyl-coa:carnitine coa-transferase, domain 1"/>
    <property type="match status" value="1"/>
</dbReference>
<dbReference type="InterPro" id="IPR052985">
    <property type="entry name" value="CoA-trans_III_biosynth/detox"/>
</dbReference>
<gene>
    <name evidence="1" type="ORF">H9638_06785</name>
</gene>
<accession>A0ABR8YH22</accession>
<keyword evidence="2" id="KW-1185">Reference proteome</keyword>
<proteinExistence type="predicted"/>
<dbReference type="RefSeq" id="WP_191746465.1">
    <property type="nucleotide sequence ID" value="NZ_JACSQC010000003.1"/>
</dbReference>
<dbReference type="PANTHER" id="PTHR48229:SF1">
    <property type="entry name" value="ALPHA METHYLACYL-COA RACEMASE-RELATED"/>
    <property type="match status" value="1"/>
</dbReference>
<organism evidence="1 2">
    <name type="scientific">Arthrobacter pullicola</name>
    <dbReference type="NCBI Taxonomy" id="2762224"/>
    <lineage>
        <taxon>Bacteria</taxon>
        <taxon>Bacillati</taxon>
        <taxon>Actinomycetota</taxon>
        <taxon>Actinomycetes</taxon>
        <taxon>Micrococcales</taxon>
        <taxon>Micrococcaceae</taxon>
        <taxon>Arthrobacter</taxon>
    </lineage>
</organism>
<sequence length="435" mass="45822">MESCYPVRSFAAAAVAAAGRAVAELAESIAGTPISASADPDLSRAWFAGSFQPAGWDLPSPWDALSRDYLCADGWIRLHTNAPHHRAAALAVLGLPGDADTAAAALAVRPWKGGELEDAVVEAGGCAARMLTVEQWLSHPQGQAVAGEPLVGWSRRRPAAPEKSAGTVRRPLRGVRVLDLTRVIAGPAATRFLAGFGADVLRIDPPDWNEPALEPEMTVGKHCARLDLRSPSGAAKIRELIAGADIVVHGYRPGALTGLGLDEHRLQQLHPGIITVAVNAYGWSGPWRGRRGFDSLVQMSSGIADAGMAWAASDAPRPLPVQALDHATGYLAAAAAVRAWTRRLDGEVHAARLSLARTAVELQRAADARPAVPPLWKTGQLAAAAEEFPMAAEQTRWGPGQRLFPPLVFSPEGSSPQMGWEVPAAPLGSAAPEWA</sequence>
<dbReference type="Pfam" id="PF02515">
    <property type="entry name" value="CoA_transf_3"/>
    <property type="match status" value="1"/>
</dbReference>
<comment type="caution">
    <text evidence="1">The sequence shown here is derived from an EMBL/GenBank/DDBJ whole genome shotgun (WGS) entry which is preliminary data.</text>
</comment>
<name>A0ABR8YH22_9MICC</name>
<dbReference type="PANTHER" id="PTHR48229">
    <property type="entry name" value="CAIB/BAIF FAMILY ENZYME (AFU_ORTHOLOGUE AFUA_1G05360)-RELATED"/>
    <property type="match status" value="1"/>
</dbReference>
<dbReference type="SUPFAM" id="SSF89796">
    <property type="entry name" value="CoA-transferase family III (CaiB/BaiF)"/>
    <property type="match status" value="2"/>
</dbReference>
<evidence type="ECO:0000313" key="2">
    <source>
        <dbReference type="Proteomes" id="UP000652763"/>
    </source>
</evidence>
<reference evidence="1 2" key="1">
    <citation type="submission" date="2020-08" db="EMBL/GenBank/DDBJ databases">
        <title>A Genomic Blueprint of the Chicken Gut Microbiome.</title>
        <authorList>
            <person name="Gilroy R."/>
            <person name="Ravi A."/>
            <person name="Getino M."/>
            <person name="Pursley I."/>
            <person name="Horton D.L."/>
            <person name="Alikhan N.-F."/>
            <person name="Baker D."/>
            <person name="Gharbi K."/>
            <person name="Hall N."/>
            <person name="Watson M."/>
            <person name="Adriaenssens E.M."/>
            <person name="Foster-Nyarko E."/>
            <person name="Jarju S."/>
            <person name="Secka A."/>
            <person name="Antonio M."/>
            <person name="Oren A."/>
            <person name="Chaudhuri R."/>
            <person name="La Ragione R.M."/>
            <person name="Hildebrand F."/>
            <person name="Pallen M.J."/>
        </authorList>
    </citation>
    <scope>NUCLEOTIDE SEQUENCE [LARGE SCALE GENOMIC DNA]</scope>
    <source>
        <strain evidence="1 2">Sa2BUA2</strain>
    </source>
</reference>
<dbReference type="EMBL" id="JACSQC010000003">
    <property type="protein sequence ID" value="MBD8043514.1"/>
    <property type="molecule type" value="Genomic_DNA"/>
</dbReference>
<evidence type="ECO:0000313" key="1">
    <source>
        <dbReference type="EMBL" id="MBD8043514.1"/>
    </source>
</evidence>